<dbReference type="PANTHER" id="PTHR42937:SF1">
    <property type="entry name" value="DIAMINOPROPIONATE AMMONIA-LYASE"/>
    <property type="match status" value="1"/>
</dbReference>
<name>A0A511XCW9_9PROT</name>
<protein>
    <submittedName>
        <fullName evidence="1">Uncharacterized protein</fullName>
    </submittedName>
</protein>
<dbReference type="AlphaFoldDB" id="A0A511XCW9"/>
<dbReference type="STRING" id="1120919.GCA_000429165_02803"/>
<dbReference type="RefSeq" id="WP_026398413.1">
    <property type="nucleotide sequence ID" value="NZ_AUBI01000012.1"/>
</dbReference>
<reference evidence="1 2" key="1">
    <citation type="submission" date="2019-07" db="EMBL/GenBank/DDBJ databases">
        <title>Whole genome shotgun sequence of Acetobacter nitrogenifigens NBRC 105050.</title>
        <authorList>
            <person name="Hosoyama A."/>
            <person name="Uohara A."/>
            <person name="Ohji S."/>
            <person name="Ichikawa N."/>
        </authorList>
    </citation>
    <scope>NUCLEOTIDE SEQUENCE [LARGE SCALE GENOMIC DNA]</scope>
    <source>
        <strain evidence="1 2">NBRC 105050</strain>
    </source>
</reference>
<comment type="caution">
    <text evidence="1">The sequence shown here is derived from an EMBL/GenBank/DDBJ whole genome shotgun (WGS) entry which is preliminary data.</text>
</comment>
<dbReference type="OrthoDB" id="34584at2"/>
<dbReference type="SUPFAM" id="SSF53686">
    <property type="entry name" value="Tryptophan synthase beta subunit-like PLP-dependent enzymes"/>
    <property type="match status" value="1"/>
</dbReference>
<organism evidence="1 2">
    <name type="scientific">Acetobacter nitrogenifigens DSM 23921 = NBRC 105050</name>
    <dbReference type="NCBI Taxonomy" id="1120919"/>
    <lineage>
        <taxon>Bacteria</taxon>
        <taxon>Pseudomonadati</taxon>
        <taxon>Pseudomonadota</taxon>
        <taxon>Alphaproteobacteria</taxon>
        <taxon>Acetobacterales</taxon>
        <taxon>Acetobacteraceae</taxon>
        <taxon>Acetobacter</taxon>
    </lineage>
</organism>
<dbReference type="Gene3D" id="3.40.50.1100">
    <property type="match status" value="1"/>
</dbReference>
<dbReference type="InterPro" id="IPR036052">
    <property type="entry name" value="TrpB-like_PALP_sf"/>
</dbReference>
<dbReference type="PANTHER" id="PTHR42937">
    <property type="match status" value="1"/>
</dbReference>
<evidence type="ECO:0000313" key="2">
    <source>
        <dbReference type="Proteomes" id="UP000321635"/>
    </source>
</evidence>
<accession>A0A511XCW9</accession>
<sequence>MLSPAYIAPTPVTEEQFARPAGPTAAAPVRATVRAGPQYTLTSLMSLQALATSRGCNPLFYKQESERFGLGNIKAFGCAHALQKRATDDTQGVSVVKGERDCRRGIYVHEHVTAARADAVSDAAMWRAQQAPERNGWRVTSGTSRSSYGESPGWVMQGYSFIDEEIRNQTPDAPPTHVLLQAHIDGEASQVAVCVG</sequence>
<dbReference type="EMBL" id="BJYF01000021">
    <property type="protein sequence ID" value="GEN60809.1"/>
    <property type="molecule type" value="Genomic_DNA"/>
</dbReference>
<proteinExistence type="predicted"/>
<gene>
    <name evidence="1" type="ORF">ANI02nite_26930</name>
</gene>
<dbReference type="Proteomes" id="UP000321635">
    <property type="component" value="Unassembled WGS sequence"/>
</dbReference>
<keyword evidence="2" id="KW-1185">Reference proteome</keyword>
<evidence type="ECO:0000313" key="1">
    <source>
        <dbReference type="EMBL" id="GEN60809.1"/>
    </source>
</evidence>